<dbReference type="InterPro" id="IPR041577">
    <property type="entry name" value="RT_RNaseH_2"/>
</dbReference>
<dbReference type="Gene3D" id="3.30.70.270">
    <property type="match status" value="1"/>
</dbReference>
<sequence length="525" mass="60050">MAKENTMCIQVDLNPFGSCVHYSGHVADEGNIRQELYTARIIVEYPQLPSFQVCVSFLDEIRVYSNTFEERFDSAKQVFMKLRSAGFMVNQENVSRANNQITILGPLNHLKKKWLEFRWGEEQQRSFHALKKKAILYTAALRLPKLDEQFVLQVDASSRVLQAVLLQENDSGFSAYEKYALACFFGIEKFAAYLENAEFDLMTDNQAVPRLFSHPRQLGKLGSWRMNDPSEFVVLPEALDDPGIEALCNILHLNPESFVNVRKLQKENAEMQLVLKSFREKHLSLQMILRYFYDSPVVAYIGNRKTELKIRKEVFWPNMHVFYTVTHEGYEGIQGLWEDGKRGVEDLWKSQVLDLKQCFLLNGEGYSLAPQERWDAGVARHFRPYGSVAASYALNTYRHLRRAGFRVRNHGYTEDTLRNIAEMQGPGGGGEREILEKNLSTSGIIQQHDSHMPKTRGDPAGNRTRFTMVGGKQFNHYTPPGPKHTCIVRCNYIRSCGFEGEMGGGCPGSEGHTVLESDYRPFTIK</sequence>
<protein>
    <recommendedName>
        <fullName evidence="2">Reverse transcriptase/retrotransposon-derived protein RNase H-like domain-containing protein</fullName>
    </recommendedName>
</protein>
<keyword evidence="4" id="KW-1185">Reference proteome</keyword>
<dbReference type="EMBL" id="JARBHB010000001">
    <property type="protein sequence ID" value="KAJ8894813.1"/>
    <property type="molecule type" value="Genomic_DNA"/>
</dbReference>
<dbReference type="Pfam" id="PF17919">
    <property type="entry name" value="RT_RNaseH_2"/>
    <property type="match status" value="1"/>
</dbReference>
<reference evidence="3 4" key="1">
    <citation type="submission" date="2023-02" db="EMBL/GenBank/DDBJ databases">
        <title>LHISI_Scaffold_Assembly.</title>
        <authorList>
            <person name="Stuart O.P."/>
            <person name="Cleave R."/>
            <person name="Magrath M.J.L."/>
            <person name="Mikheyev A.S."/>
        </authorList>
    </citation>
    <scope>NUCLEOTIDE SEQUENCE [LARGE SCALE GENOMIC DNA]</scope>
    <source>
        <strain evidence="3">Daus_M_001</strain>
        <tissue evidence="3">Leg muscle</tissue>
    </source>
</reference>
<evidence type="ECO:0000313" key="4">
    <source>
        <dbReference type="Proteomes" id="UP001159363"/>
    </source>
</evidence>
<evidence type="ECO:0000256" key="1">
    <source>
        <dbReference type="SAM" id="MobiDB-lite"/>
    </source>
</evidence>
<feature type="region of interest" description="Disordered" evidence="1">
    <location>
        <begin position="443"/>
        <end position="464"/>
    </location>
</feature>
<dbReference type="InterPro" id="IPR051320">
    <property type="entry name" value="Viral_Replic_Matur_Polypro"/>
</dbReference>
<dbReference type="InterPro" id="IPR043502">
    <property type="entry name" value="DNA/RNA_pol_sf"/>
</dbReference>
<dbReference type="PANTHER" id="PTHR33064">
    <property type="entry name" value="POL PROTEIN"/>
    <property type="match status" value="1"/>
</dbReference>
<proteinExistence type="predicted"/>
<accession>A0ABQ9IDR2</accession>
<dbReference type="Proteomes" id="UP001159363">
    <property type="component" value="Chromosome 1"/>
</dbReference>
<dbReference type="SUPFAM" id="SSF56672">
    <property type="entry name" value="DNA/RNA polymerases"/>
    <property type="match status" value="1"/>
</dbReference>
<name>A0ABQ9IDR2_9NEOP</name>
<dbReference type="InterPro" id="IPR043128">
    <property type="entry name" value="Rev_trsase/Diguanyl_cyclase"/>
</dbReference>
<evidence type="ECO:0000259" key="2">
    <source>
        <dbReference type="Pfam" id="PF17919"/>
    </source>
</evidence>
<organism evidence="3 4">
    <name type="scientific">Dryococelus australis</name>
    <dbReference type="NCBI Taxonomy" id="614101"/>
    <lineage>
        <taxon>Eukaryota</taxon>
        <taxon>Metazoa</taxon>
        <taxon>Ecdysozoa</taxon>
        <taxon>Arthropoda</taxon>
        <taxon>Hexapoda</taxon>
        <taxon>Insecta</taxon>
        <taxon>Pterygota</taxon>
        <taxon>Neoptera</taxon>
        <taxon>Polyneoptera</taxon>
        <taxon>Phasmatodea</taxon>
        <taxon>Verophasmatodea</taxon>
        <taxon>Anareolatae</taxon>
        <taxon>Phasmatidae</taxon>
        <taxon>Eurycanthinae</taxon>
        <taxon>Dryococelus</taxon>
    </lineage>
</organism>
<dbReference type="PANTHER" id="PTHR33064:SF37">
    <property type="entry name" value="RIBONUCLEASE H"/>
    <property type="match status" value="1"/>
</dbReference>
<gene>
    <name evidence="3" type="ORF">PR048_000120</name>
</gene>
<comment type="caution">
    <text evidence="3">The sequence shown here is derived from an EMBL/GenBank/DDBJ whole genome shotgun (WGS) entry which is preliminary data.</text>
</comment>
<feature type="domain" description="Reverse transcriptase/retrotransposon-derived protein RNase H-like" evidence="2">
    <location>
        <begin position="119"/>
        <end position="171"/>
    </location>
</feature>
<evidence type="ECO:0000313" key="3">
    <source>
        <dbReference type="EMBL" id="KAJ8894813.1"/>
    </source>
</evidence>
<feature type="compositionally biased region" description="Basic and acidic residues" evidence="1">
    <location>
        <begin position="448"/>
        <end position="457"/>
    </location>
</feature>